<comment type="subcellular location">
    <subcellularLocation>
        <location evidence="1">Nucleus inner membrane</location>
        <topology evidence="1">Multi-pass membrane protein</topology>
    </subcellularLocation>
</comment>
<evidence type="ECO:0000256" key="2">
    <source>
        <dbReference type="ARBA" id="ARBA00005402"/>
    </source>
</evidence>
<evidence type="ECO:0000313" key="13">
    <source>
        <dbReference type="Proteomes" id="UP001152888"/>
    </source>
</evidence>
<feature type="region of interest" description="Disordered" evidence="10">
    <location>
        <begin position="1"/>
        <end position="142"/>
    </location>
</feature>
<keyword evidence="6" id="KW-0238">DNA-binding</keyword>
<dbReference type="GO" id="GO:0005637">
    <property type="term" value="C:nuclear inner membrane"/>
    <property type="evidence" value="ECO:0007669"/>
    <property type="project" value="UniProtKB-SubCell"/>
</dbReference>
<evidence type="ECO:0000256" key="5">
    <source>
        <dbReference type="ARBA" id="ARBA00022989"/>
    </source>
</evidence>
<dbReference type="InterPro" id="IPR001171">
    <property type="entry name" value="ERG24_DHCR-like"/>
</dbReference>
<feature type="compositionally biased region" description="Low complexity" evidence="10">
    <location>
        <begin position="59"/>
        <end position="76"/>
    </location>
</feature>
<evidence type="ECO:0000256" key="6">
    <source>
        <dbReference type="ARBA" id="ARBA00023125"/>
    </source>
</evidence>
<feature type="transmembrane region" description="Helical" evidence="11">
    <location>
        <begin position="280"/>
        <end position="300"/>
    </location>
</feature>
<feature type="compositionally biased region" description="Basic and acidic residues" evidence="10">
    <location>
        <begin position="1"/>
        <end position="17"/>
    </location>
</feature>
<dbReference type="AlphaFoldDB" id="A0A9P0P406"/>
<feature type="transmembrane region" description="Helical" evidence="11">
    <location>
        <begin position="235"/>
        <end position="259"/>
    </location>
</feature>
<keyword evidence="8" id="KW-0675">Receptor</keyword>
<protein>
    <submittedName>
        <fullName evidence="12">Uncharacterized protein</fullName>
    </submittedName>
</protein>
<evidence type="ECO:0000256" key="8">
    <source>
        <dbReference type="ARBA" id="ARBA00023170"/>
    </source>
</evidence>
<keyword evidence="5 11" id="KW-1133">Transmembrane helix</keyword>
<evidence type="ECO:0000256" key="10">
    <source>
        <dbReference type="SAM" id="MobiDB-lite"/>
    </source>
</evidence>
<feature type="transmembrane region" description="Helical" evidence="11">
    <location>
        <begin position="456"/>
        <end position="473"/>
    </location>
</feature>
<keyword evidence="7 11" id="KW-0472">Membrane</keyword>
<evidence type="ECO:0000256" key="11">
    <source>
        <dbReference type="SAM" id="Phobius"/>
    </source>
</evidence>
<name>A0A9P0P406_ACAOB</name>
<evidence type="ECO:0000313" key="12">
    <source>
        <dbReference type="EMBL" id="CAH1967874.1"/>
    </source>
</evidence>
<feature type="transmembrane region" description="Helical" evidence="11">
    <location>
        <begin position="493"/>
        <end position="512"/>
    </location>
</feature>
<feature type="transmembrane region" description="Helical" evidence="11">
    <location>
        <begin position="592"/>
        <end position="620"/>
    </location>
</feature>
<evidence type="ECO:0000256" key="1">
    <source>
        <dbReference type="ARBA" id="ARBA00004473"/>
    </source>
</evidence>
<dbReference type="PANTHER" id="PTHR21257">
    <property type="entry name" value="DELTA(14)-STEROL REDUCTASE"/>
    <property type="match status" value="1"/>
</dbReference>
<accession>A0A9P0P406</accession>
<dbReference type="GO" id="GO:0005789">
    <property type="term" value="C:endoplasmic reticulum membrane"/>
    <property type="evidence" value="ECO:0007669"/>
    <property type="project" value="TreeGrafter"/>
</dbReference>
<dbReference type="PANTHER" id="PTHR21257:SF55">
    <property type="entry name" value="DELTA(14)-STEROL REDUCTASE LBR"/>
    <property type="match status" value="1"/>
</dbReference>
<evidence type="ECO:0000256" key="3">
    <source>
        <dbReference type="ARBA" id="ARBA00022553"/>
    </source>
</evidence>
<feature type="transmembrane region" description="Helical" evidence="11">
    <location>
        <begin position="416"/>
        <end position="435"/>
    </location>
</feature>
<dbReference type="OrthoDB" id="5326588at2759"/>
<keyword evidence="9" id="KW-0539">Nucleus</keyword>
<feature type="compositionally biased region" description="Basic residues" evidence="10">
    <location>
        <begin position="80"/>
        <end position="90"/>
    </location>
</feature>
<dbReference type="EMBL" id="CAKOFQ010006749">
    <property type="protein sequence ID" value="CAH1967874.1"/>
    <property type="molecule type" value="Genomic_DNA"/>
</dbReference>
<comment type="similarity">
    <text evidence="2">Belongs to the ERG4/ERG24 family.</text>
</comment>
<keyword evidence="4 11" id="KW-0812">Transmembrane</keyword>
<keyword evidence="13" id="KW-1185">Reference proteome</keyword>
<dbReference type="GO" id="GO:0050613">
    <property type="term" value="F:Delta14-sterol reductase activity"/>
    <property type="evidence" value="ECO:0007669"/>
    <property type="project" value="TreeGrafter"/>
</dbReference>
<keyword evidence="3" id="KW-0597">Phosphoprotein</keyword>
<feature type="transmembrane region" description="Helical" evidence="11">
    <location>
        <begin position="524"/>
        <end position="545"/>
    </location>
</feature>
<organism evidence="12 13">
    <name type="scientific">Acanthoscelides obtectus</name>
    <name type="common">Bean weevil</name>
    <name type="synonym">Bruchus obtectus</name>
    <dbReference type="NCBI Taxonomy" id="200917"/>
    <lineage>
        <taxon>Eukaryota</taxon>
        <taxon>Metazoa</taxon>
        <taxon>Ecdysozoa</taxon>
        <taxon>Arthropoda</taxon>
        <taxon>Hexapoda</taxon>
        <taxon>Insecta</taxon>
        <taxon>Pterygota</taxon>
        <taxon>Neoptera</taxon>
        <taxon>Endopterygota</taxon>
        <taxon>Coleoptera</taxon>
        <taxon>Polyphaga</taxon>
        <taxon>Cucujiformia</taxon>
        <taxon>Chrysomeloidea</taxon>
        <taxon>Chrysomelidae</taxon>
        <taxon>Bruchinae</taxon>
        <taxon>Bruchini</taxon>
        <taxon>Acanthoscelides</taxon>
    </lineage>
</organism>
<evidence type="ECO:0000256" key="7">
    <source>
        <dbReference type="ARBA" id="ARBA00023136"/>
    </source>
</evidence>
<dbReference type="FunFam" id="1.20.120.1630:FF:000013">
    <property type="entry name" value="Lamin-B receptor-like Protein"/>
    <property type="match status" value="1"/>
</dbReference>
<proteinExistence type="inferred from homology"/>
<comment type="caution">
    <text evidence="12">The sequence shown here is derived from an EMBL/GenBank/DDBJ whole genome shotgun (WGS) entry which is preliminary data.</text>
</comment>
<gene>
    <name evidence="12" type="ORF">ACAOBT_LOCUS7577</name>
</gene>
<feature type="transmembrane region" description="Helical" evidence="11">
    <location>
        <begin position="320"/>
        <end position="343"/>
    </location>
</feature>
<feature type="compositionally biased region" description="Basic and acidic residues" evidence="10">
    <location>
        <begin position="94"/>
        <end position="105"/>
    </location>
</feature>
<sequence length="653" mass="73020">MVGKSKSGEKSSTERSKSPGRPKSPSRNKSPGRPPKSPPKAKKDVPKRPGTPTRLVSRTKSPARPKTSSPPTTSTPIQVPKKRSPIRKSPSRGGGKESEEKDLRPRRQKTYIDTDTDSDTQEIVPEVKEKPKAAVRGRARKMDKESDIDEKLELKKAIAAAAAAEARDVTRAAAAASYSIVRRLTRSSQSRESSDKVAAKKFNPVIISKKIGDFSDEDDIREVAKDDTLTKHVEFGGALGSVIASLFIPVSVVGLYVWCGEDKCVFTGISDLQKYKRLSTYFDLKSALGLLAYFTILSLLSAFPYGGKKVAAQPSKQGKFVYVMNGLLSALVMFSICAGLEFYRIPVADYIIRHQFQLLISSICFAAIVSILLYVRSFYVPVSTLNSFAVGRNKYYAFFMGREINPRLYGVVDLKIVFFRAFLIGAALIDFVYLYKSLDLTAMRNVTAEFDPKKMNLQPTLITYVLLHFIYLLDPLIWESGWTTQFTAQQEGFGYLLTMVYATVPFFYGTIVKYIIEHGVQLEVWKLVVLTLVFIAGSVLCRGSNNQKDAFRKNPYSPTLSHLETIPTSQGKKLLASGFWGFVRHPNYLGDILVHLSLLPFVLCAPPALVVVQTVVLLLYRTYRDNNRCKIKYGAGWDRYCQKVRYAIIPKVY</sequence>
<dbReference type="Proteomes" id="UP001152888">
    <property type="component" value="Unassembled WGS sequence"/>
</dbReference>
<dbReference type="Gene3D" id="1.20.120.1630">
    <property type="match status" value="1"/>
</dbReference>
<dbReference type="GO" id="GO:0006695">
    <property type="term" value="P:cholesterol biosynthetic process"/>
    <property type="evidence" value="ECO:0007669"/>
    <property type="project" value="TreeGrafter"/>
</dbReference>
<dbReference type="GO" id="GO:0003677">
    <property type="term" value="F:DNA binding"/>
    <property type="evidence" value="ECO:0007669"/>
    <property type="project" value="UniProtKB-KW"/>
</dbReference>
<evidence type="ECO:0000256" key="9">
    <source>
        <dbReference type="ARBA" id="ARBA00023242"/>
    </source>
</evidence>
<dbReference type="Pfam" id="PF01222">
    <property type="entry name" value="ERG4_ERG24"/>
    <property type="match status" value="1"/>
</dbReference>
<evidence type="ECO:0000256" key="4">
    <source>
        <dbReference type="ARBA" id="ARBA00022692"/>
    </source>
</evidence>
<feature type="transmembrane region" description="Helical" evidence="11">
    <location>
        <begin position="355"/>
        <end position="375"/>
    </location>
</feature>
<reference evidence="12" key="1">
    <citation type="submission" date="2022-03" db="EMBL/GenBank/DDBJ databases">
        <authorList>
            <person name="Sayadi A."/>
        </authorList>
    </citation>
    <scope>NUCLEOTIDE SEQUENCE</scope>
</reference>